<protein>
    <submittedName>
        <fullName evidence="2">DUF2087 domain-containing protein</fullName>
    </submittedName>
</protein>
<gene>
    <name evidence="2" type="ORF">ABRP34_04410</name>
</gene>
<dbReference type="InterPro" id="IPR018656">
    <property type="entry name" value="DUF2087"/>
</dbReference>
<dbReference type="AlphaFoldDB" id="A0AAU8ES23"/>
<evidence type="ECO:0000259" key="1">
    <source>
        <dbReference type="Pfam" id="PF09860"/>
    </source>
</evidence>
<evidence type="ECO:0000313" key="2">
    <source>
        <dbReference type="EMBL" id="XCH12262.1"/>
    </source>
</evidence>
<reference evidence="2" key="1">
    <citation type="submission" date="2024-06" db="EMBL/GenBank/DDBJ databases">
        <title>Biodegradation of dimethachlon by Arthrobacter sp. K5: mechanistic insights and ecological implications.</title>
        <authorList>
            <person name="Hu S."/>
            <person name="Lu P."/>
        </authorList>
    </citation>
    <scope>NUCLEOTIDE SEQUENCE</scope>
    <source>
        <strain evidence="2">K5</strain>
    </source>
</reference>
<dbReference type="RefSeq" id="WP_353712404.1">
    <property type="nucleotide sequence ID" value="NZ_CP159279.1"/>
</dbReference>
<sequence length="174" mass="19451">MSRETRQSGPHWRRVMAALANRDARTAYAQIVLGAGPTGVPSAPGGQRRDRAIAALLDAGLVERTAGNELEASESIFRDLLTQQPKRQPQTGVARFMRLGRIDRYPANQAERRELLAWIAGETFEPGEELTERKVNERLLSYTDDVVLLRRYMIDFGVLERTPSGSSYIRPKAG</sequence>
<accession>A0AAU8ES23</accession>
<dbReference type="EMBL" id="CP159279">
    <property type="protein sequence ID" value="XCH12262.1"/>
    <property type="molecule type" value="Genomic_DNA"/>
</dbReference>
<dbReference type="Pfam" id="PF09860">
    <property type="entry name" value="DUF2087"/>
    <property type="match status" value="1"/>
</dbReference>
<proteinExistence type="predicted"/>
<feature type="domain" description="DUF2087" evidence="1">
    <location>
        <begin position="101"/>
        <end position="170"/>
    </location>
</feature>
<organism evidence="2">
    <name type="scientific">Arthrobacter sp. K5</name>
    <dbReference type="NCBI Taxonomy" id="2839623"/>
    <lineage>
        <taxon>Bacteria</taxon>
        <taxon>Bacillati</taxon>
        <taxon>Actinomycetota</taxon>
        <taxon>Actinomycetes</taxon>
        <taxon>Micrococcales</taxon>
        <taxon>Micrococcaceae</taxon>
        <taxon>Arthrobacter</taxon>
    </lineage>
</organism>
<name>A0AAU8ES23_9MICC</name>